<keyword evidence="1" id="KW-0732">Signal</keyword>
<accession>A0ABW8UW30</accession>
<feature type="chain" id="PRO_5046324306" evidence="1">
    <location>
        <begin position="23"/>
        <end position="512"/>
    </location>
</feature>
<protein>
    <submittedName>
        <fullName evidence="2">Uncharacterized protein</fullName>
    </submittedName>
</protein>
<feature type="signal peptide" evidence="1">
    <location>
        <begin position="1"/>
        <end position="22"/>
    </location>
</feature>
<keyword evidence="3" id="KW-1185">Reference proteome</keyword>
<sequence>MPNSARSILCLAAVIAAMGAQAQEQASAPLSVIDWLDEQALQPTALPLDEPDVAASGTVPQVTVRPLGTAAPKRVGLAPPDVTGLPDTLWSGSNASTLARAIADMPDLRLPALQSLFFTVLLAEAQPPKGSTTAFDLARIDALVALGALDPALALMEQAGPDASPAHFARYMDMSLLADAPVRACAMLRARPALSPGKAEEVFCTARAGDWSTAALQLGTARVLGLIEPSVTDALERFLDPDLFEGEPPLPVPTRHSALMFRLFEANGTPIPTRSWPVVYANADLSDTAGWKAQIEAAERLARTGAVPDNRLLGLYTQRRPAASGGVWDRVAALQRFETALGTGSPAAVSKTLPTAWRAMQQARLSVPFASLFADDLAKMTLSGATADIAFEVMLLSPNYERAAQLFPTRALRRLELAAVAAGEVRSGLNAQGTSQAILAAFDDAEPDPRIIIRAQGGALGAALLDTLALTLEGAEGDVSRLTTGLATLRALGLEDVARRTALQVMLLEDGQ</sequence>
<evidence type="ECO:0000256" key="1">
    <source>
        <dbReference type="SAM" id="SignalP"/>
    </source>
</evidence>
<dbReference type="Proteomes" id="UP001627408">
    <property type="component" value="Unassembled WGS sequence"/>
</dbReference>
<dbReference type="EMBL" id="JBHDIY010000002">
    <property type="protein sequence ID" value="MFL4471360.1"/>
    <property type="molecule type" value="Genomic_DNA"/>
</dbReference>
<reference evidence="2 3" key="1">
    <citation type="submission" date="2024-08" db="EMBL/GenBank/DDBJ databases">
        <title>Tateyamaria sp. nov., isolated from marine algae.</title>
        <authorList>
            <person name="Choi B.J."/>
            <person name="Kim J.M."/>
            <person name="Lee J.K."/>
            <person name="Choi D.G."/>
            <person name="Bayburt H."/>
            <person name="Baek J.H."/>
            <person name="Han D.M."/>
            <person name="Jeon C.O."/>
        </authorList>
    </citation>
    <scope>NUCLEOTIDE SEQUENCE [LARGE SCALE GENOMIC DNA]</scope>
    <source>
        <strain evidence="2 3">KMU-156</strain>
    </source>
</reference>
<comment type="caution">
    <text evidence="2">The sequence shown here is derived from an EMBL/GenBank/DDBJ whole genome shotgun (WGS) entry which is preliminary data.</text>
</comment>
<evidence type="ECO:0000313" key="3">
    <source>
        <dbReference type="Proteomes" id="UP001627408"/>
    </source>
</evidence>
<proteinExistence type="predicted"/>
<name>A0ABW8UW30_9RHOB</name>
<organism evidence="2 3">
    <name type="scientific">Tateyamaria armeniaca</name>
    <dbReference type="NCBI Taxonomy" id="2518930"/>
    <lineage>
        <taxon>Bacteria</taxon>
        <taxon>Pseudomonadati</taxon>
        <taxon>Pseudomonadota</taxon>
        <taxon>Alphaproteobacteria</taxon>
        <taxon>Rhodobacterales</taxon>
        <taxon>Roseobacteraceae</taxon>
        <taxon>Tateyamaria</taxon>
    </lineage>
</organism>
<evidence type="ECO:0000313" key="2">
    <source>
        <dbReference type="EMBL" id="MFL4471360.1"/>
    </source>
</evidence>
<dbReference type="RefSeq" id="WP_407593198.1">
    <property type="nucleotide sequence ID" value="NZ_JBHDIY010000002.1"/>
</dbReference>
<gene>
    <name evidence="2" type="ORF">ACERZ8_16295</name>
</gene>